<dbReference type="Pfam" id="PF01471">
    <property type="entry name" value="PG_binding_1"/>
    <property type="match status" value="2"/>
</dbReference>
<dbReference type="GO" id="GO:0030288">
    <property type="term" value="C:outer membrane-bounded periplasmic space"/>
    <property type="evidence" value="ECO:0007669"/>
    <property type="project" value="TreeGrafter"/>
</dbReference>
<dbReference type="AlphaFoldDB" id="A0A173LQQ7"/>
<dbReference type="SUPFAM" id="SSF47090">
    <property type="entry name" value="PGBD-like"/>
    <property type="match status" value="2"/>
</dbReference>
<dbReference type="Proteomes" id="UP000186104">
    <property type="component" value="Chromosome"/>
</dbReference>
<dbReference type="KEGG" id="dtm:BJL86_3355"/>
<evidence type="ECO:0000256" key="2">
    <source>
        <dbReference type="SAM" id="MobiDB-lite"/>
    </source>
</evidence>
<dbReference type="InterPro" id="IPR002508">
    <property type="entry name" value="MurNAc-LAA_cat"/>
</dbReference>
<keyword evidence="5" id="KW-1185">Reference proteome</keyword>
<evidence type="ECO:0000313" key="4">
    <source>
        <dbReference type="EMBL" id="ANI94114.1"/>
    </source>
</evidence>
<evidence type="ECO:0000256" key="1">
    <source>
        <dbReference type="ARBA" id="ARBA00022801"/>
    </source>
</evidence>
<keyword evidence="1" id="KW-0378">Hydrolase</keyword>
<dbReference type="OrthoDB" id="9810670at2"/>
<evidence type="ECO:0000259" key="3">
    <source>
        <dbReference type="SMART" id="SM00646"/>
    </source>
</evidence>
<sequence length="395" mass="42709">MALRKGDRGVEVAQVRSRLAALGHLHNLDSVGLTEPETGGATEQTEALFDSDLEVAVRAFQQQRGLIADGIVGPATASSLADTVHQLGSRDMSYLVTRPMVGDDVVNFQQRLHELGFYTGNIDGAFGALTHDAATEYQRSSGLTPDGVAGPETLASLSNLSTLVTGGNLSSIVERERARNAGPQLTGKRIVLDPGPGGSERPVSIETPYGSTTDAEIVWQLTERLASLMTQAGVEVLWSRPETILPGDDERAEIANSFQADLMISLRLDRHSNPEANGVAAFYFGNSLGAVSMMGDALAGYIQREIVSRTGTRDCRTHGRSWPLLRRTKMPSVQLDLGYINNSQDMANLLDRDLREQIVDAIIVGVKRLYLLGEGDQKTGTFSVEDILSYEPNKK</sequence>
<dbReference type="SMART" id="SM00646">
    <property type="entry name" value="Ami_3"/>
    <property type="match status" value="1"/>
</dbReference>
<name>A0A173LQQ7_9ACTN</name>
<dbReference type="InterPro" id="IPR036365">
    <property type="entry name" value="PGBD-like_sf"/>
</dbReference>
<dbReference type="InterPro" id="IPR002477">
    <property type="entry name" value="Peptidoglycan-bd-like"/>
</dbReference>
<organism evidence="4 5">
    <name type="scientific">Dietzia timorensis</name>
    <dbReference type="NCBI Taxonomy" id="499555"/>
    <lineage>
        <taxon>Bacteria</taxon>
        <taxon>Bacillati</taxon>
        <taxon>Actinomycetota</taxon>
        <taxon>Actinomycetes</taxon>
        <taxon>Mycobacteriales</taxon>
        <taxon>Dietziaceae</taxon>
        <taxon>Dietzia</taxon>
    </lineage>
</organism>
<dbReference type="STRING" id="499555.BJL86_3355"/>
<reference evidence="4 5" key="1">
    <citation type="submission" date="2016-06" db="EMBL/GenBank/DDBJ databases">
        <title>Complete genome sequence of a saline-alkali tolerant type strain Dietzia timorensis ID05-A0528T.</title>
        <authorList>
            <person name="Wu X."/>
        </authorList>
    </citation>
    <scope>NUCLEOTIDE SEQUENCE [LARGE SCALE GENOMIC DNA]</scope>
    <source>
        <strain evidence="4 5">ID05-A0528</strain>
    </source>
</reference>
<dbReference type="PANTHER" id="PTHR30404">
    <property type="entry name" value="N-ACETYLMURAMOYL-L-ALANINE AMIDASE"/>
    <property type="match status" value="1"/>
</dbReference>
<dbReference type="GO" id="GO:0008745">
    <property type="term" value="F:N-acetylmuramoyl-L-alanine amidase activity"/>
    <property type="evidence" value="ECO:0007669"/>
    <property type="project" value="InterPro"/>
</dbReference>
<dbReference type="CDD" id="cd02696">
    <property type="entry name" value="MurNAc-LAA"/>
    <property type="match status" value="1"/>
</dbReference>
<feature type="domain" description="MurNAc-LAA" evidence="3">
    <location>
        <begin position="252"/>
        <end position="367"/>
    </location>
</feature>
<dbReference type="PANTHER" id="PTHR30404:SF0">
    <property type="entry name" value="N-ACETYLMURAMOYL-L-ALANINE AMIDASE AMIC"/>
    <property type="match status" value="1"/>
</dbReference>
<accession>A0A173LQQ7</accession>
<dbReference type="RefSeq" id="WP_067474442.1">
    <property type="nucleotide sequence ID" value="NZ_CP015961.1"/>
</dbReference>
<dbReference type="SUPFAM" id="SSF53187">
    <property type="entry name" value="Zn-dependent exopeptidases"/>
    <property type="match status" value="1"/>
</dbReference>
<dbReference type="GO" id="GO:0009253">
    <property type="term" value="P:peptidoglycan catabolic process"/>
    <property type="evidence" value="ECO:0007669"/>
    <property type="project" value="InterPro"/>
</dbReference>
<evidence type="ECO:0000313" key="5">
    <source>
        <dbReference type="Proteomes" id="UP000186104"/>
    </source>
</evidence>
<dbReference type="Gene3D" id="1.10.101.10">
    <property type="entry name" value="PGBD-like superfamily/PGBD"/>
    <property type="match status" value="2"/>
</dbReference>
<dbReference type="EMBL" id="CP015961">
    <property type="protein sequence ID" value="ANI94114.1"/>
    <property type="molecule type" value="Genomic_DNA"/>
</dbReference>
<dbReference type="InterPro" id="IPR050695">
    <property type="entry name" value="N-acetylmuramoyl_amidase_3"/>
</dbReference>
<dbReference type="Pfam" id="PF01520">
    <property type="entry name" value="Amidase_3"/>
    <property type="match status" value="1"/>
</dbReference>
<feature type="region of interest" description="Disordered" evidence="2">
    <location>
        <begin position="187"/>
        <end position="207"/>
    </location>
</feature>
<dbReference type="Gene3D" id="3.40.630.40">
    <property type="entry name" value="Zn-dependent exopeptidases"/>
    <property type="match status" value="1"/>
</dbReference>
<gene>
    <name evidence="4" type="ORF">BJL86_3355</name>
</gene>
<protein>
    <submittedName>
        <fullName evidence="4">Putative cell wall amidase LytH</fullName>
    </submittedName>
</protein>
<dbReference type="InterPro" id="IPR036366">
    <property type="entry name" value="PGBDSf"/>
</dbReference>
<proteinExistence type="predicted"/>